<keyword evidence="11" id="KW-0342">GTP-binding</keyword>
<dbReference type="STRING" id="1029756.W911_13100"/>
<dbReference type="EC" id="2.7.7.4" evidence="5"/>
<evidence type="ECO:0000256" key="11">
    <source>
        <dbReference type="ARBA" id="ARBA00023134"/>
    </source>
</evidence>
<dbReference type="KEGG" id="hni:W911_13100"/>
<dbReference type="CDD" id="cd04095">
    <property type="entry name" value="CysN_NoDQ_III"/>
    <property type="match status" value="1"/>
</dbReference>
<dbReference type="AlphaFoldDB" id="V5SE26"/>
<dbReference type="PROSITE" id="PS51722">
    <property type="entry name" value="G_TR_2"/>
    <property type="match status" value="1"/>
</dbReference>
<dbReference type="GO" id="GO:0005525">
    <property type="term" value="F:GTP binding"/>
    <property type="evidence" value="ECO:0007669"/>
    <property type="project" value="UniProtKB-KW"/>
</dbReference>
<evidence type="ECO:0000256" key="12">
    <source>
        <dbReference type="ARBA" id="ARBA00024872"/>
    </source>
</evidence>
<dbReference type="InterPro" id="IPR000795">
    <property type="entry name" value="T_Tr_GTP-bd_dom"/>
</dbReference>
<dbReference type="InterPro" id="IPR044139">
    <property type="entry name" value="CysN_NoDQ_III"/>
</dbReference>
<comment type="function">
    <text evidence="2">APS kinase catalyzes the synthesis of activated sulfate.</text>
</comment>
<dbReference type="InterPro" id="IPR009001">
    <property type="entry name" value="Transl_elong_EF1A/Init_IF2_C"/>
</dbReference>
<sequence>MSAQPTALQKSQSGVSKAPLKVVSGQTPAASPSGANLDEIAPELSGLLRVLTCGSVDDGKSTLIGRLLWDATDLYDDQRETLERGKRVDGGNPDFSLLMDGLVAEREQGITIDIAWRYFDTATRRIVVIDSPGHEQYTRNMASGASHADVAILLIDARHGIKTQTRRHAAILDLVGVKRVILVVNKMDLVDWSESTFRKIEADFETFSWRFGFWETTVIPTAAVSGDNVAAASAHMPWYSGPTLLEHLESLPSRVTEPTGPFRFPVQTVLRDSRNDFRGLAGTVSGGSVRVGETVVDALSQRKAKILRISTMDGDLDTASQGQAVAIQLDTDIDVARGAVLSKGDMPPLAARVLEARMVWLSETAYDPRGSYLLRTATDLTPVSNLKISALLDLETLETHEADACATNDIAIGTIALGRTAAIDTFTEAPETGSFVLVDAITGGSVAGGVITAAKAEAAEADENTFVLTRAMLERGLNSDLGDSPQADAEFRRRANEVALILRAAGINVEIENAPDYSI</sequence>
<dbReference type="GO" id="GO:0003924">
    <property type="term" value="F:GTPase activity"/>
    <property type="evidence" value="ECO:0007669"/>
    <property type="project" value="InterPro"/>
</dbReference>
<dbReference type="HOGENOM" id="CLU_007265_5_2_5"/>
<dbReference type="InterPro" id="IPR041757">
    <property type="entry name" value="CysN_GTP-bd"/>
</dbReference>
<evidence type="ECO:0000256" key="2">
    <source>
        <dbReference type="ARBA" id="ARBA00002357"/>
    </source>
</evidence>
<feature type="compositionally biased region" description="Polar residues" evidence="15">
    <location>
        <begin position="24"/>
        <end position="34"/>
    </location>
</feature>
<dbReference type="GO" id="GO:0005524">
    <property type="term" value="F:ATP binding"/>
    <property type="evidence" value="ECO:0007669"/>
    <property type="project" value="UniProtKB-KW"/>
</dbReference>
<comment type="catalytic activity">
    <reaction evidence="14">
        <text>sulfate + ATP + H(+) = adenosine 5'-phosphosulfate + diphosphate</text>
        <dbReference type="Rhea" id="RHEA:18133"/>
        <dbReference type="ChEBI" id="CHEBI:15378"/>
        <dbReference type="ChEBI" id="CHEBI:16189"/>
        <dbReference type="ChEBI" id="CHEBI:30616"/>
        <dbReference type="ChEBI" id="CHEBI:33019"/>
        <dbReference type="ChEBI" id="CHEBI:58243"/>
        <dbReference type="EC" id="2.7.7.4"/>
    </reaction>
</comment>
<feature type="region of interest" description="Disordered" evidence="15">
    <location>
        <begin position="1"/>
        <end position="36"/>
    </location>
</feature>
<protein>
    <recommendedName>
        <fullName evidence="6">Bifunctional enzyme NodQ</fullName>
        <ecNumber evidence="4">2.7.1.25</ecNumber>
        <ecNumber evidence="5">2.7.7.4</ecNumber>
    </recommendedName>
    <alternativeName>
        <fullName evidence="13">Nodulation protein Q</fullName>
    </alternativeName>
</protein>
<evidence type="ECO:0000256" key="3">
    <source>
        <dbReference type="ARBA" id="ARBA00011760"/>
    </source>
</evidence>
<dbReference type="Gene3D" id="3.40.50.300">
    <property type="entry name" value="P-loop containing nucleotide triphosphate hydrolases"/>
    <property type="match status" value="1"/>
</dbReference>
<keyword evidence="7 17" id="KW-0808">Transferase</keyword>
<comment type="subunit">
    <text evidence="3">Sulfate-activating enzymes, NodP and NodQ, may be physically associated.</text>
</comment>
<dbReference type="SUPFAM" id="SSF52540">
    <property type="entry name" value="P-loop containing nucleoside triphosphate hydrolases"/>
    <property type="match status" value="1"/>
</dbReference>
<dbReference type="SUPFAM" id="SSF50447">
    <property type="entry name" value="Translation proteins"/>
    <property type="match status" value="1"/>
</dbReference>
<dbReference type="GO" id="GO:0006790">
    <property type="term" value="P:sulfur compound metabolic process"/>
    <property type="evidence" value="ECO:0007669"/>
    <property type="project" value="InterPro"/>
</dbReference>
<evidence type="ECO:0000256" key="1">
    <source>
        <dbReference type="ARBA" id="ARBA00001823"/>
    </source>
</evidence>
<evidence type="ECO:0000256" key="6">
    <source>
        <dbReference type="ARBA" id="ARBA00018372"/>
    </source>
</evidence>
<evidence type="ECO:0000256" key="4">
    <source>
        <dbReference type="ARBA" id="ARBA00012121"/>
    </source>
</evidence>
<evidence type="ECO:0000256" key="8">
    <source>
        <dbReference type="ARBA" id="ARBA00022695"/>
    </source>
</evidence>
<dbReference type="EC" id="2.7.1.25" evidence="4"/>
<dbReference type="GO" id="GO:0004781">
    <property type="term" value="F:sulfate adenylyltransferase (ATP) activity"/>
    <property type="evidence" value="ECO:0007669"/>
    <property type="project" value="UniProtKB-EC"/>
</dbReference>
<dbReference type="PANTHER" id="PTHR23115">
    <property type="entry name" value="TRANSLATION FACTOR"/>
    <property type="match status" value="1"/>
</dbReference>
<accession>V5SE26</accession>
<dbReference type="PATRIC" id="fig|1029756.8.peg.2726"/>
<evidence type="ECO:0000256" key="15">
    <source>
        <dbReference type="SAM" id="MobiDB-lite"/>
    </source>
</evidence>
<evidence type="ECO:0000259" key="16">
    <source>
        <dbReference type="PROSITE" id="PS51722"/>
    </source>
</evidence>
<dbReference type="Pfam" id="PF00009">
    <property type="entry name" value="GTP_EFTU"/>
    <property type="match status" value="1"/>
</dbReference>
<gene>
    <name evidence="17" type="ORF">W911_13100</name>
</gene>
<keyword evidence="18" id="KW-1185">Reference proteome</keyword>
<comment type="function">
    <text evidence="12">Proposed to provide activated sulfate for transfer to Nod factor. ATP sulfurylase may be the GTPase, regulating ATP sulfurylase activity.</text>
</comment>
<evidence type="ECO:0000256" key="7">
    <source>
        <dbReference type="ARBA" id="ARBA00022679"/>
    </source>
</evidence>
<keyword evidence="9" id="KW-0547">Nucleotide-binding</keyword>
<keyword evidence="8 17" id="KW-0548">Nucleotidyltransferase</keyword>
<feature type="compositionally biased region" description="Polar residues" evidence="15">
    <location>
        <begin position="1"/>
        <end position="15"/>
    </location>
</feature>
<dbReference type="InterPro" id="IPR027417">
    <property type="entry name" value="P-loop_NTPase"/>
</dbReference>
<dbReference type="InterPro" id="IPR031157">
    <property type="entry name" value="G_TR_CS"/>
</dbReference>
<dbReference type="Gene3D" id="2.40.30.10">
    <property type="entry name" value="Translation factors"/>
    <property type="match status" value="2"/>
</dbReference>
<dbReference type="FunFam" id="3.40.50.300:FF:000119">
    <property type="entry name" value="Sulfate adenylyltransferase subunit 1"/>
    <property type="match status" value="1"/>
</dbReference>
<dbReference type="InterPro" id="IPR054696">
    <property type="entry name" value="GTP-eEF1A_C"/>
</dbReference>
<dbReference type="SUPFAM" id="SSF50465">
    <property type="entry name" value="EF-Tu/eEF-1alpha/eIF2-gamma C-terminal domain"/>
    <property type="match status" value="1"/>
</dbReference>
<name>V5SE26_9HYPH</name>
<dbReference type="CDD" id="cd04166">
    <property type="entry name" value="CysN_ATPS"/>
    <property type="match status" value="1"/>
</dbReference>
<evidence type="ECO:0000313" key="18">
    <source>
        <dbReference type="Proteomes" id="UP000018542"/>
    </source>
</evidence>
<dbReference type="Pfam" id="PF22594">
    <property type="entry name" value="GTP-eEF1A_C"/>
    <property type="match status" value="1"/>
</dbReference>
<organism evidence="17 18">
    <name type="scientific">Hyphomicrobium nitrativorans NL23</name>
    <dbReference type="NCBI Taxonomy" id="1029756"/>
    <lineage>
        <taxon>Bacteria</taxon>
        <taxon>Pseudomonadati</taxon>
        <taxon>Pseudomonadota</taxon>
        <taxon>Alphaproteobacteria</taxon>
        <taxon>Hyphomicrobiales</taxon>
        <taxon>Hyphomicrobiaceae</taxon>
        <taxon>Hyphomicrobium</taxon>
    </lineage>
</organism>
<evidence type="ECO:0000256" key="9">
    <source>
        <dbReference type="ARBA" id="ARBA00022741"/>
    </source>
</evidence>
<comment type="catalytic activity">
    <reaction evidence="1">
        <text>adenosine 5'-phosphosulfate + ATP = 3'-phosphoadenylyl sulfate + ADP + H(+)</text>
        <dbReference type="Rhea" id="RHEA:24152"/>
        <dbReference type="ChEBI" id="CHEBI:15378"/>
        <dbReference type="ChEBI" id="CHEBI:30616"/>
        <dbReference type="ChEBI" id="CHEBI:58243"/>
        <dbReference type="ChEBI" id="CHEBI:58339"/>
        <dbReference type="ChEBI" id="CHEBI:456216"/>
        <dbReference type="EC" id="2.7.1.25"/>
    </reaction>
</comment>
<dbReference type="GO" id="GO:0004020">
    <property type="term" value="F:adenylylsulfate kinase activity"/>
    <property type="evidence" value="ECO:0007669"/>
    <property type="project" value="UniProtKB-EC"/>
</dbReference>
<evidence type="ECO:0000256" key="14">
    <source>
        <dbReference type="ARBA" id="ARBA00049370"/>
    </source>
</evidence>
<evidence type="ECO:0000313" key="17">
    <source>
        <dbReference type="EMBL" id="AHB49131.1"/>
    </source>
</evidence>
<dbReference type="Proteomes" id="UP000018542">
    <property type="component" value="Chromosome"/>
</dbReference>
<dbReference type="RefSeq" id="WP_023787950.1">
    <property type="nucleotide sequence ID" value="NC_022997.1"/>
</dbReference>
<evidence type="ECO:0000256" key="5">
    <source>
        <dbReference type="ARBA" id="ARBA00012391"/>
    </source>
</evidence>
<dbReference type="EMBL" id="CP006912">
    <property type="protein sequence ID" value="AHB49131.1"/>
    <property type="molecule type" value="Genomic_DNA"/>
</dbReference>
<keyword evidence="10" id="KW-0067">ATP-binding</keyword>
<evidence type="ECO:0000256" key="10">
    <source>
        <dbReference type="ARBA" id="ARBA00022840"/>
    </source>
</evidence>
<feature type="domain" description="Tr-type G" evidence="16">
    <location>
        <begin position="45"/>
        <end position="259"/>
    </location>
</feature>
<dbReference type="InterPro" id="IPR009000">
    <property type="entry name" value="Transl_B-barrel_sf"/>
</dbReference>
<dbReference type="InterPro" id="IPR011779">
    <property type="entry name" value="SO4_adenylTrfase_lsu"/>
</dbReference>
<reference evidence="17 18" key="1">
    <citation type="journal article" date="2014" name="Genome Announc.">
        <title>Complete Genome Sequence of Hyphomicrobium nitrativorans Strain NL23, a Denitrifying Bacterium Isolated from Biofilm of a Methanol-Fed Denitrification System Treating Seawater at the Montreal Biodome.</title>
        <authorList>
            <person name="Martineau C."/>
            <person name="Villeneuve C."/>
            <person name="Mauffrey F."/>
            <person name="Villemur R."/>
        </authorList>
    </citation>
    <scope>NUCLEOTIDE SEQUENCE [LARGE SCALE GENOMIC DNA]</scope>
    <source>
        <strain evidence="17">NL23</strain>
    </source>
</reference>
<dbReference type="OrthoDB" id="9804504at2"/>
<dbReference type="NCBIfam" id="TIGR02034">
    <property type="entry name" value="CysN"/>
    <property type="match status" value="1"/>
</dbReference>
<dbReference type="InterPro" id="IPR050100">
    <property type="entry name" value="TRAFAC_GTPase_members"/>
</dbReference>
<evidence type="ECO:0000256" key="13">
    <source>
        <dbReference type="ARBA" id="ARBA00032986"/>
    </source>
</evidence>
<dbReference type="PROSITE" id="PS00301">
    <property type="entry name" value="G_TR_1"/>
    <property type="match status" value="1"/>
</dbReference>
<dbReference type="PRINTS" id="PR00315">
    <property type="entry name" value="ELONGATNFCT"/>
</dbReference>
<proteinExistence type="predicted"/>